<dbReference type="HOGENOM" id="CLU_2570372_0_0_11"/>
<name>K0ENG2_NOCB7</name>
<dbReference type="KEGG" id="nbr:O3I_015985"/>
<reference evidence="1 2" key="1">
    <citation type="journal article" date="2012" name="J. Bacteriol.">
        <title>Complete genome sequence of Nocardia brasiliensis HUJEG-1.</title>
        <authorList>
            <person name="Vera-Cabrera L."/>
            <person name="Ortiz-Lopez R."/>
            <person name="Elizondo-Gonzalez R."/>
            <person name="Perez-Maya A.A."/>
            <person name="Ocampo-Candiani J."/>
        </authorList>
    </citation>
    <scope>NUCLEOTIDE SEQUENCE [LARGE SCALE GENOMIC DNA]</scope>
    <source>
        <strain evidence="2">ATCC 700358</strain>
    </source>
</reference>
<keyword evidence="2" id="KW-1185">Reference proteome</keyword>
<accession>K0ENG2</accession>
<dbReference type="Proteomes" id="UP000006304">
    <property type="component" value="Chromosome"/>
</dbReference>
<gene>
    <name evidence="1" type="ORF">O3I_015985</name>
</gene>
<organism evidence="1 2">
    <name type="scientific">Nocardia brasiliensis (strain ATCC 700358 / HUJEG-1)</name>
    <dbReference type="NCBI Taxonomy" id="1133849"/>
    <lineage>
        <taxon>Bacteria</taxon>
        <taxon>Bacillati</taxon>
        <taxon>Actinomycetota</taxon>
        <taxon>Actinomycetes</taxon>
        <taxon>Mycobacteriales</taxon>
        <taxon>Nocardiaceae</taxon>
        <taxon>Nocardia</taxon>
    </lineage>
</organism>
<proteinExistence type="predicted"/>
<evidence type="ECO:0000313" key="1">
    <source>
        <dbReference type="EMBL" id="AFU01158.1"/>
    </source>
</evidence>
<protein>
    <submittedName>
        <fullName evidence="1">Uncharacterized protein</fullName>
    </submittedName>
</protein>
<dbReference type="EMBL" id="CP003876">
    <property type="protein sequence ID" value="AFU01158.1"/>
    <property type="molecule type" value="Genomic_DNA"/>
</dbReference>
<evidence type="ECO:0000313" key="2">
    <source>
        <dbReference type="Proteomes" id="UP000006304"/>
    </source>
</evidence>
<sequence>MFEGKIGGLALTQSAKRLREYVYCSDVVLGERFEGTGEEHVTGEDCGADSELGPGGHAVAAGSVTVHHIVVQLGEIMYQLD</sequence>
<dbReference type="STRING" id="1133849.O3I_015985"/>
<dbReference type="AlphaFoldDB" id="K0ENG2"/>